<protein>
    <submittedName>
        <fullName evidence="2">Uncharacterized protein</fullName>
    </submittedName>
</protein>
<dbReference type="Proteomes" id="UP000663879">
    <property type="component" value="Unassembled WGS sequence"/>
</dbReference>
<comment type="caution">
    <text evidence="2">The sequence shown here is derived from an EMBL/GenBank/DDBJ whole genome shotgun (WGS) entry which is preliminary data.</text>
</comment>
<organism evidence="2 3">
    <name type="scientific">Brachionus calyciflorus</name>
    <dbReference type="NCBI Taxonomy" id="104777"/>
    <lineage>
        <taxon>Eukaryota</taxon>
        <taxon>Metazoa</taxon>
        <taxon>Spiralia</taxon>
        <taxon>Gnathifera</taxon>
        <taxon>Rotifera</taxon>
        <taxon>Eurotatoria</taxon>
        <taxon>Monogononta</taxon>
        <taxon>Pseudotrocha</taxon>
        <taxon>Ploima</taxon>
        <taxon>Brachionidae</taxon>
        <taxon>Brachionus</taxon>
    </lineage>
</organism>
<accession>A0A813X9X3</accession>
<evidence type="ECO:0000313" key="2">
    <source>
        <dbReference type="EMBL" id="CAF0861850.1"/>
    </source>
</evidence>
<evidence type="ECO:0000313" key="3">
    <source>
        <dbReference type="Proteomes" id="UP000663879"/>
    </source>
</evidence>
<feature type="region of interest" description="Disordered" evidence="1">
    <location>
        <begin position="72"/>
        <end position="92"/>
    </location>
</feature>
<dbReference type="EMBL" id="CAJNOC010001403">
    <property type="protein sequence ID" value="CAF0861850.1"/>
    <property type="molecule type" value="Genomic_DNA"/>
</dbReference>
<keyword evidence="3" id="KW-1185">Reference proteome</keyword>
<reference evidence="2" key="1">
    <citation type="submission" date="2021-02" db="EMBL/GenBank/DDBJ databases">
        <authorList>
            <person name="Nowell W R."/>
        </authorList>
    </citation>
    <scope>NUCLEOTIDE SEQUENCE</scope>
    <source>
        <strain evidence="2">Ploen Becks lab</strain>
    </source>
</reference>
<sequence length="92" mass="9811">MDNKKSSNNSSQRNVLSMRSLVVSGLKILVGLTLHSDGVGATKPIDIDYNAVPGDSSSYPAVQINDHSNLYSLNDINSTTTQASSQSEPTEK</sequence>
<name>A0A813X9X3_9BILA</name>
<gene>
    <name evidence="2" type="ORF">OXX778_LOCUS9483</name>
</gene>
<evidence type="ECO:0000256" key="1">
    <source>
        <dbReference type="SAM" id="MobiDB-lite"/>
    </source>
</evidence>
<proteinExistence type="predicted"/>
<dbReference type="AlphaFoldDB" id="A0A813X9X3"/>